<accession>A0AAW2ZYR6</accession>
<comment type="caution">
    <text evidence="1">The sequence shown here is derived from an EMBL/GenBank/DDBJ whole genome shotgun (WGS) entry which is preliminary data.</text>
</comment>
<protein>
    <submittedName>
        <fullName evidence="1">Uncharacterized protein</fullName>
    </submittedName>
</protein>
<name>A0AAW2ZYR6_9TRYP</name>
<evidence type="ECO:0000313" key="1">
    <source>
        <dbReference type="EMBL" id="KAL0494557.1"/>
    </source>
</evidence>
<evidence type="ECO:0000313" key="2">
    <source>
        <dbReference type="Proteomes" id="UP001500131"/>
    </source>
</evidence>
<proteinExistence type="predicted"/>
<dbReference type="Proteomes" id="UP001500131">
    <property type="component" value="Unassembled WGS sequence"/>
</dbReference>
<reference evidence="1 2" key="1">
    <citation type="submission" date="2024-02" db="EMBL/GenBank/DDBJ databases">
        <title>FIRST GENOME SEQUENCES OF Leishmania (Viannia) shawi, Leishmania (Viannia) lindenbergi AND Leishmania (Viannia) utingensis.</title>
        <authorList>
            <person name="Resadore F."/>
            <person name="Custodio M.G.F."/>
            <person name="Boite M.C."/>
            <person name="Cupolillo E."/>
            <person name="Ferreira G.E.M."/>
        </authorList>
    </citation>
    <scope>NUCLEOTIDE SEQUENCE [LARGE SCALE GENOMIC DNA]</scope>
    <source>
        <strain evidence="1 2">MHOM/BR/1966/M15733</strain>
    </source>
</reference>
<gene>
    <name evidence="1" type="ORF">Q4I31_007678</name>
</gene>
<sequence length="103" mass="11110">MGRPCLQRLRETYGMHARRRDSEGPDLGLAGSLLGLLRHAPDEGTGNEKASPLDAWPDGAAGRFLPSGRDLAVAKWLASCDCMRTAVDVFAAEWDAETGRRTG</sequence>
<dbReference type="EMBL" id="JBAMZK010000036">
    <property type="protein sequence ID" value="KAL0494557.1"/>
    <property type="molecule type" value="Genomic_DNA"/>
</dbReference>
<dbReference type="AlphaFoldDB" id="A0AAW2ZYR6"/>
<keyword evidence="2" id="KW-1185">Reference proteome</keyword>
<organism evidence="1 2">
    <name type="scientific">Leishmania lindenbergi</name>
    <dbReference type="NCBI Taxonomy" id="651832"/>
    <lineage>
        <taxon>Eukaryota</taxon>
        <taxon>Discoba</taxon>
        <taxon>Euglenozoa</taxon>
        <taxon>Kinetoplastea</taxon>
        <taxon>Metakinetoplastina</taxon>
        <taxon>Trypanosomatida</taxon>
        <taxon>Trypanosomatidae</taxon>
        <taxon>Leishmaniinae</taxon>
        <taxon>Leishmania</taxon>
    </lineage>
</organism>